<dbReference type="CDD" id="cd11304">
    <property type="entry name" value="Cadherin_repeat"/>
    <property type="match status" value="1"/>
</dbReference>
<dbReference type="EMBL" id="JBHUHU010000003">
    <property type="protein sequence ID" value="MFD2100304.1"/>
    <property type="molecule type" value="Genomic_DNA"/>
</dbReference>
<dbReference type="SUPFAM" id="SSF49373">
    <property type="entry name" value="Invasin/intimin cell-adhesion fragments"/>
    <property type="match status" value="1"/>
</dbReference>
<dbReference type="InterPro" id="IPR008964">
    <property type="entry name" value="Invasin/intimin_cell_adhesion"/>
</dbReference>
<dbReference type="InterPro" id="IPR002126">
    <property type="entry name" value="Cadherin-like_dom"/>
</dbReference>
<gene>
    <name evidence="2" type="ORF">ACFSJE_10995</name>
</gene>
<accession>A0ABW4XZ50</accession>
<dbReference type="RefSeq" id="WP_379831023.1">
    <property type="nucleotide sequence ID" value="NZ_JBHUHU010000003.1"/>
</dbReference>
<dbReference type="SMART" id="SM00635">
    <property type="entry name" value="BID_2"/>
    <property type="match status" value="1"/>
</dbReference>
<dbReference type="Gene3D" id="2.60.40.60">
    <property type="entry name" value="Cadherins"/>
    <property type="match status" value="1"/>
</dbReference>
<sequence>MKTRNIVFGVLGAALLFWSCEPNEPDSTYVNTAPVIKNQSFNVKEDIDNTYIIGQVTATDEVDNDKITFSITSDDSGLFEISPSGNLSLIQSNSLNFDIADKHTFTVRAYDGIVGRSAEITVNVEKPDPTIVLDFDSLELYTGEMATLTATTTNADELTIEWTSNNEAIAKVDENGNVNTLNAGIVEITATVGNASASSTITVNPNVYIAGFETIGNISNAVLWKNGNLATLASGNSKANSVFVDKDNNVYVAGYEFINGVKTALLWKNDEDPIVLSNGNGGGAEANAIFVDDTGTTFVAGNEANNGVFNAMLWRNQVGNTISDGLTSANAFDVFLDGNDVYLVGRQRVENENFSKAKLWVNDNVDVDLTDGSSQAEAFSIYVDNGSYYISGYQYIGGSKAMLWQNNNQSTALTNINLGAANSVVVNGSDIYVGGTQTVSQSLDYLPTVWINGSPSPVADSGSVRSVFIYGTDIYLAGYEAPNFNTGIARLWVNGESTDLGFEGQGESVFVK</sequence>
<dbReference type="InterPro" id="IPR003343">
    <property type="entry name" value="Big_2"/>
</dbReference>
<organism evidence="2 3">
    <name type="scientific">Flagellimonas iocasae</name>
    <dbReference type="NCBI Taxonomy" id="2055905"/>
    <lineage>
        <taxon>Bacteria</taxon>
        <taxon>Pseudomonadati</taxon>
        <taxon>Bacteroidota</taxon>
        <taxon>Flavobacteriia</taxon>
        <taxon>Flavobacteriales</taxon>
        <taxon>Flavobacteriaceae</taxon>
        <taxon>Flagellimonas</taxon>
    </lineage>
</organism>
<feature type="domain" description="Cadherin" evidence="1">
    <location>
        <begin position="35"/>
        <end position="135"/>
    </location>
</feature>
<evidence type="ECO:0000313" key="2">
    <source>
        <dbReference type="EMBL" id="MFD2100304.1"/>
    </source>
</evidence>
<reference evidence="3" key="1">
    <citation type="journal article" date="2019" name="Int. J. Syst. Evol. Microbiol.">
        <title>The Global Catalogue of Microorganisms (GCM) 10K type strain sequencing project: providing services to taxonomists for standard genome sequencing and annotation.</title>
        <authorList>
            <consortium name="The Broad Institute Genomics Platform"/>
            <consortium name="The Broad Institute Genome Sequencing Center for Infectious Disease"/>
            <person name="Wu L."/>
            <person name="Ma J."/>
        </authorList>
    </citation>
    <scope>NUCLEOTIDE SEQUENCE [LARGE SCALE GENOMIC DNA]</scope>
    <source>
        <strain evidence="3">JCM 3389</strain>
    </source>
</reference>
<dbReference type="Pfam" id="PF00028">
    <property type="entry name" value="Cadherin"/>
    <property type="match status" value="1"/>
</dbReference>
<protein>
    <submittedName>
        <fullName evidence="2">Ig-like domain-containing protein</fullName>
    </submittedName>
</protein>
<dbReference type="Proteomes" id="UP001597342">
    <property type="component" value="Unassembled WGS sequence"/>
</dbReference>
<dbReference type="SUPFAM" id="SSF49313">
    <property type="entry name" value="Cadherin-like"/>
    <property type="match status" value="1"/>
</dbReference>
<comment type="caution">
    <text evidence="2">The sequence shown here is derived from an EMBL/GenBank/DDBJ whole genome shotgun (WGS) entry which is preliminary data.</text>
</comment>
<dbReference type="PROSITE" id="PS50268">
    <property type="entry name" value="CADHERIN_2"/>
    <property type="match status" value="1"/>
</dbReference>
<dbReference type="Gene3D" id="2.60.40.1080">
    <property type="match status" value="1"/>
</dbReference>
<dbReference type="Pfam" id="PF02368">
    <property type="entry name" value="Big_2"/>
    <property type="match status" value="1"/>
</dbReference>
<proteinExistence type="predicted"/>
<evidence type="ECO:0000259" key="1">
    <source>
        <dbReference type="PROSITE" id="PS50268"/>
    </source>
</evidence>
<keyword evidence="3" id="KW-1185">Reference proteome</keyword>
<evidence type="ECO:0000313" key="3">
    <source>
        <dbReference type="Proteomes" id="UP001597342"/>
    </source>
</evidence>
<name>A0ABW4XZ50_9FLAO</name>
<dbReference type="InterPro" id="IPR015919">
    <property type="entry name" value="Cadherin-like_sf"/>
</dbReference>